<gene>
    <name evidence="2" type="ORF">MKK02DRAFT_28697</name>
</gene>
<proteinExistence type="predicted"/>
<evidence type="ECO:0000256" key="1">
    <source>
        <dbReference type="SAM" id="MobiDB-lite"/>
    </source>
</evidence>
<dbReference type="EMBL" id="JAKWFO010000008">
    <property type="protein sequence ID" value="KAI9633959.1"/>
    <property type="molecule type" value="Genomic_DNA"/>
</dbReference>
<evidence type="ECO:0000313" key="3">
    <source>
        <dbReference type="Proteomes" id="UP001164286"/>
    </source>
</evidence>
<feature type="compositionally biased region" description="Polar residues" evidence="1">
    <location>
        <begin position="239"/>
        <end position="248"/>
    </location>
</feature>
<name>A0AA38LTZ3_9TREE</name>
<organism evidence="2 3">
    <name type="scientific">Dioszegia hungarica</name>
    <dbReference type="NCBI Taxonomy" id="4972"/>
    <lineage>
        <taxon>Eukaryota</taxon>
        <taxon>Fungi</taxon>
        <taxon>Dikarya</taxon>
        <taxon>Basidiomycota</taxon>
        <taxon>Agaricomycotina</taxon>
        <taxon>Tremellomycetes</taxon>
        <taxon>Tremellales</taxon>
        <taxon>Bulleribasidiaceae</taxon>
        <taxon>Dioszegia</taxon>
    </lineage>
</organism>
<feature type="compositionally biased region" description="Basic and acidic residues" evidence="1">
    <location>
        <begin position="251"/>
        <end position="260"/>
    </location>
</feature>
<reference evidence="2" key="1">
    <citation type="journal article" date="2022" name="G3 (Bethesda)">
        <title>High quality genome of the basidiomycete yeast Dioszegia hungarica PDD-24b-2 isolated from cloud water.</title>
        <authorList>
            <person name="Jarrige D."/>
            <person name="Haridas S."/>
            <person name="Bleykasten-Grosshans C."/>
            <person name="Joly M."/>
            <person name="Nadalig T."/>
            <person name="Sancelme M."/>
            <person name="Vuilleumier S."/>
            <person name="Grigoriev I.V."/>
            <person name="Amato P."/>
            <person name="Bringel F."/>
        </authorList>
    </citation>
    <scope>NUCLEOTIDE SEQUENCE</scope>
    <source>
        <strain evidence="2">PDD-24b-2</strain>
    </source>
</reference>
<dbReference type="AlphaFoldDB" id="A0AA38LTZ3"/>
<evidence type="ECO:0000313" key="2">
    <source>
        <dbReference type="EMBL" id="KAI9633959.1"/>
    </source>
</evidence>
<feature type="region of interest" description="Disordered" evidence="1">
    <location>
        <begin position="238"/>
        <end position="260"/>
    </location>
</feature>
<protein>
    <submittedName>
        <fullName evidence="2">Uncharacterized protein</fullName>
    </submittedName>
</protein>
<dbReference type="RefSeq" id="XP_052943736.1">
    <property type="nucleotide sequence ID" value="XM_053087627.1"/>
</dbReference>
<sequence length="260" mass="28774">MALHCLSTSHDDPYSLTFITATRTLAMGIKFTAPKTVVSASEHRLIRCQGGPDPRRRHPPSGWNIVDDLRSSTDTLEERQAVTLLGKGALSMWYDPKTEKDADTLVRLKQTRQELDSRVRTYRGLHHGTVHVNPATIPEDLQETGAETVELTWKDTPEYTECSDGSTAARFKRTPEWATAPGLRGSRVIWLMTGMRDAVGQHTQGSSMLDASGVSTFEGAIYHLPLVVTETASSVVSAGQQRNQQQKPRSVRYDQADIQG</sequence>
<accession>A0AA38LTZ3</accession>
<keyword evidence="3" id="KW-1185">Reference proteome</keyword>
<dbReference type="Proteomes" id="UP001164286">
    <property type="component" value="Unassembled WGS sequence"/>
</dbReference>
<dbReference type="GeneID" id="77726832"/>
<comment type="caution">
    <text evidence="2">The sequence shown here is derived from an EMBL/GenBank/DDBJ whole genome shotgun (WGS) entry which is preliminary data.</text>
</comment>